<name>A0ABT5SB05_9FLAO</name>
<dbReference type="InterPro" id="IPR001789">
    <property type="entry name" value="Sig_transdc_resp-reg_receiver"/>
</dbReference>
<feature type="domain" description="HTH LytTR-type" evidence="3">
    <location>
        <begin position="148"/>
        <end position="253"/>
    </location>
</feature>
<evidence type="ECO:0000259" key="3">
    <source>
        <dbReference type="PROSITE" id="PS50930"/>
    </source>
</evidence>
<dbReference type="PANTHER" id="PTHR37299:SF1">
    <property type="entry name" value="STAGE 0 SPORULATION PROTEIN A HOMOLOG"/>
    <property type="match status" value="1"/>
</dbReference>
<dbReference type="Pfam" id="PF04397">
    <property type="entry name" value="LytTR"/>
    <property type="match status" value="1"/>
</dbReference>
<dbReference type="Gene3D" id="2.40.50.1020">
    <property type="entry name" value="LytTr DNA-binding domain"/>
    <property type="match status" value="1"/>
</dbReference>
<dbReference type="PROSITE" id="PS50930">
    <property type="entry name" value="HTH_LYTTR"/>
    <property type="match status" value="1"/>
</dbReference>
<dbReference type="InterPro" id="IPR046947">
    <property type="entry name" value="LytR-like"/>
</dbReference>
<dbReference type="GO" id="GO:0003677">
    <property type="term" value="F:DNA binding"/>
    <property type="evidence" value="ECO:0007669"/>
    <property type="project" value="UniProtKB-KW"/>
</dbReference>
<keyword evidence="1" id="KW-0597">Phosphoprotein</keyword>
<keyword evidence="5" id="KW-1185">Reference proteome</keyword>
<protein>
    <submittedName>
        <fullName evidence="4">LytTR family DNA-binding domain-containing protein</fullName>
    </submittedName>
</protein>
<dbReference type="InterPro" id="IPR007492">
    <property type="entry name" value="LytTR_DNA-bd_dom"/>
</dbReference>
<gene>
    <name evidence="4" type="ORF">N5A56_013130</name>
</gene>
<feature type="modified residue" description="4-aspartylphosphate" evidence="1">
    <location>
        <position position="58"/>
    </location>
</feature>
<keyword evidence="4" id="KW-0238">DNA-binding</keyword>
<dbReference type="SUPFAM" id="SSF52172">
    <property type="entry name" value="CheY-like"/>
    <property type="match status" value="1"/>
</dbReference>
<sequence>MSKLYTTLIIDDEAPARQGLQNLLASFPKTFTILGTAKNGIEAQEKIETLQPDLIFLDVEMPGCTGFELIEKLKYLPIIIFCTAYDQYSLEAFETNSIDYLVKPVKLERIKKTINKLKSFENNISSDQILNVLKEIASKKEVKQMTTITVKKDDRLIFIKLDEVAFFEADANYTNIHTNLDTFLSTETIANLEQKLPDNFLRIHRGSIINKDFVNDIQKYFNSRFIITLKNNQKTKITSGRSYMQAIKNWMNL</sequence>
<dbReference type="SMART" id="SM00850">
    <property type="entry name" value="LytTR"/>
    <property type="match status" value="1"/>
</dbReference>
<evidence type="ECO:0000313" key="4">
    <source>
        <dbReference type="EMBL" id="MDD7915294.1"/>
    </source>
</evidence>
<proteinExistence type="predicted"/>
<reference evidence="4" key="1">
    <citation type="submission" date="2023-02" db="EMBL/GenBank/DDBJ databases">
        <title>Polaribacter ponticola sp. nov., isolated from seawater.</title>
        <authorList>
            <person name="Baek J.H."/>
            <person name="Kim J.M."/>
            <person name="Choi D.G."/>
            <person name="Jeon C.O."/>
        </authorList>
    </citation>
    <scope>NUCLEOTIDE SEQUENCE</scope>
    <source>
        <strain evidence="4">MSW5</strain>
    </source>
</reference>
<dbReference type="PANTHER" id="PTHR37299">
    <property type="entry name" value="TRANSCRIPTIONAL REGULATOR-RELATED"/>
    <property type="match status" value="1"/>
</dbReference>
<organism evidence="4 5">
    <name type="scientific">Polaribacter ponticola</name>
    <dbReference type="NCBI Taxonomy" id="2978475"/>
    <lineage>
        <taxon>Bacteria</taxon>
        <taxon>Pseudomonadati</taxon>
        <taxon>Bacteroidota</taxon>
        <taxon>Flavobacteriia</taxon>
        <taxon>Flavobacteriales</taxon>
        <taxon>Flavobacteriaceae</taxon>
    </lineage>
</organism>
<comment type="caution">
    <text evidence="4">The sequence shown here is derived from an EMBL/GenBank/DDBJ whole genome shotgun (WGS) entry which is preliminary data.</text>
</comment>
<dbReference type="Proteomes" id="UP001151478">
    <property type="component" value="Unassembled WGS sequence"/>
</dbReference>
<dbReference type="RefSeq" id="WP_265725852.1">
    <property type="nucleotide sequence ID" value="NZ_JAOSLC020000003.1"/>
</dbReference>
<evidence type="ECO:0000256" key="1">
    <source>
        <dbReference type="PROSITE-ProRule" id="PRU00169"/>
    </source>
</evidence>
<evidence type="ECO:0000313" key="5">
    <source>
        <dbReference type="Proteomes" id="UP001151478"/>
    </source>
</evidence>
<feature type="domain" description="Response regulatory" evidence="2">
    <location>
        <begin position="6"/>
        <end position="118"/>
    </location>
</feature>
<accession>A0ABT5SB05</accession>
<dbReference type="EMBL" id="JAOSLC020000003">
    <property type="protein sequence ID" value="MDD7915294.1"/>
    <property type="molecule type" value="Genomic_DNA"/>
</dbReference>
<evidence type="ECO:0000259" key="2">
    <source>
        <dbReference type="PROSITE" id="PS50110"/>
    </source>
</evidence>
<dbReference type="SMART" id="SM00448">
    <property type="entry name" value="REC"/>
    <property type="match status" value="1"/>
</dbReference>
<dbReference type="Gene3D" id="3.40.50.2300">
    <property type="match status" value="1"/>
</dbReference>
<dbReference type="Pfam" id="PF00072">
    <property type="entry name" value="Response_reg"/>
    <property type="match status" value="1"/>
</dbReference>
<dbReference type="InterPro" id="IPR011006">
    <property type="entry name" value="CheY-like_superfamily"/>
</dbReference>
<dbReference type="PROSITE" id="PS50110">
    <property type="entry name" value="RESPONSE_REGULATORY"/>
    <property type="match status" value="1"/>
</dbReference>